<evidence type="ECO:0000313" key="2">
    <source>
        <dbReference type="EMBL" id="CAE7212093.1"/>
    </source>
</evidence>
<name>A0A812JLV9_9DINO</name>
<dbReference type="Pfam" id="PF02230">
    <property type="entry name" value="Abhydrolase_2"/>
    <property type="match status" value="1"/>
</dbReference>
<evidence type="ECO:0000313" key="3">
    <source>
        <dbReference type="Proteomes" id="UP000604046"/>
    </source>
</evidence>
<keyword evidence="3" id="KW-1185">Reference proteome</keyword>
<accession>A0A812JLV9</accession>
<organism evidence="2 3">
    <name type="scientific">Symbiodinium natans</name>
    <dbReference type="NCBI Taxonomy" id="878477"/>
    <lineage>
        <taxon>Eukaryota</taxon>
        <taxon>Sar</taxon>
        <taxon>Alveolata</taxon>
        <taxon>Dinophyceae</taxon>
        <taxon>Suessiales</taxon>
        <taxon>Symbiodiniaceae</taxon>
        <taxon>Symbiodinium</taxon>
    </lineage>
</organism>
<feature type="domain" description="Phospholipase/carboxylesterase/thioesterase" evidence="1">
    <location>
        <begin position="287"/>
        <end position="419"/>
    </location>
</feature>
<dbReference type="GO" id="GO:0016787">
    <property type="term" value="F:hydrolase activity"/>
    <property type="evidence" value="ECO:0007669"/>
    <property type="project" value="InterPro"/>
</dbReference>
<reference evidence="2" key="1">
    <citation type="submission" date="2021-02" db="EMBL/GenBank/DDBJ databases">
        <authorList>
            <person name="Dougan E. K."/>
            <person name="Rhodes N."/>
            <person name="Thang M."/>
            <person name="Chan C."/>
        </authorList>
    </citation>
    <scope>NUCLEOTIDE SEQUENCE</scope>
</reference>
<comment type="caution">
    <text evidence="2">The sequence shown here is derived from an EMBL/GenBank/DDBJ whole genome shotgun (WGS) entry which is preliminary data.</text>
</comment>
<dbReference type="InterPro" id="IPR029058">
    <property type="entry name" value="AB_hydrolase_fold"/>
</dbReference>
<dbReference type="AlphaFoldDB" id="A0A812JLV9"/>
<dbReference type="Proteomes" id="UP000604046">
    <property type="component" value="Unassembled WGS sequence"/>
</dbReference>
<gene>
    <name evidence="2" type="ORF">SNAT2548_LOCUS7175</name>
</gene>
<sequence>MAPRQWKVVGGGSAGGIVVRSGQKLTSEQLGDRLATGALVKELKLEGDRLNFELVSGKGPDAGWVSLKLKDKDLLVEVDAEGNTVAKDALKKKSWDTKFLFKGCGANIRALEGGTEGASRDQLFEFLMRQHVSPELRKDFWPEIPDHLYDTAKTSEMDCITFFQTVGHLACEPSGKRLPSPGGVRQRLERFGDLRCIVVEPDAMQEPPKLVAVLAHGIEVLGDDLYGLAHRLCTDGLRVVLPEAPSESAQPREEDIVENVGQPIDESQREDLDEWRKPLREWWSRSVKEKDIEKCLSQAAEGLTACAAAAKGDAKLVLGGFSQGSLVALAAAKKAKPSGLILLCPPGAVAAPVAKTLDAPPPALVASGSEDIIAPRDGVHQVHEALTSAGSRAELVNFEGGHEVTMKVVDAVRAFLLKSIRS</sequence>
<dbReference type="Gene3D" id="3.40.50.1820">
    <property type="entry name" value="alpha/beta hydrolase"/>
    <property type="match status" value="1"/>
</dbReference>
<proteinExistence type="predicted"/>
<dbReference type="EMBL" id="CAJNDS010000492">
    <property type="protein sequence ID" value="CAE7212093.1"/>
    <property type="molecule type" value="Genomic_DNA"/>
</dbReference>
<protein>
    <recommendedName>
        <fullName evidence="1">Phospholipase/carboxylesterase/thioesterase domain-containing protein</fullName>
    </recommendedName>
</protein>
<dbReference type="OrthoDB" id="436449at2759"/>
<dbReference type="InterPro" id="IPR003140">
    <property type="entry name" value="PLipase/COase/thioEstase"/>
</dbReference>
<evidence type="ECO:0000259" key="1">
    <source>
        <dbReference type="Pfam" id="PF02230"/>
    </source>
</evidence>
<dbReference type="SUPFAM" id="SSF53474">
    <property type="entry name" value="alpha/beta-Hydrolases"/>
    <property type="match status" value="1"/>
</dbReference>